<dbReference type="AlphaFoldDB" id="A0A975G458"/>
<evidence type="ECO:0000313" key="2">
    <source>
        <dbReference type="EMBL" id="QUD90321.1"/>
    </source>
</evidence>
<evidence type="ECO:0000313" key="3">
    <source>
        <dbReference type="Proteomes" id="UP000676409"/>
    </source>
</evidence>
<accession>A0A975G458</accession>
<organism evidence="2 3">
    <name type="scientific">Phenylobacterium montanum</name>
    <dbReference type="NCBI Taxonomy" id="2823693"/>
    <lineage>
        <taxon>Bacteria</taxon>
        <taxon>Pseudomonadati</taxon>
        <taxon>Pseudomonadota</taxon>
        <taxon>Alphaproteobacteria</taxon>
        <taxon>Caulobacterales</taxon>
        <taxon>Caulobacteraceae</taxon>
        <taxon>Phenylobacterium</taxon>
    </lineage>
</organism>
<gene>
    <name evidence="2" type="ORF">KCG34_10875</name>
</gene>
<dbReference type="EMBL" id="CP073078">
    <property type="protein sequence ID" value="QUD90321.1"/>
    <property type="molecule type" value="Genomic_DNA"/>
</dbReference>
<feature type="signal peptide" evidence="1">
    <location>
        <begin position="1"/>
        <end position="23"/>
    </location>
</feature>
<protein>
    <submittedName>
        <fullName evidence="2">Uncharacterized protein</fullName>
    </submittedName>
</protein>
<dbReference type="KEGG" id="caul:KCG34_10875"/>
<feature type="chain" id="PRO_5037340108" evidence="1">
    <location>
        <begin position="24"/>
        <end position="78"/>
    </location>
</feature>
<sequence>MRSTIAAVISVALLMGAPGLSLAAGPYKLDDKGKCHDASGKFAKAENCKVAHIYKLDAKGKCRDEAGKFAKAALCKAG</sequence>
<reference evidence="2" key="1">
    <citation type="submission" date="2021-04" db="EMBL/GenBank/DDBJ databases">
        <title>The complete genome sequence of Caulobacter sp. S6.</title>
        <authorList>
            <person name="Tang Y."/>
            <person name="Ouyang W."/>
            <person name="Liu Q."/>
            <person name="Huang B."/>
            <person name="Guo Z."/>
            <person name="Lei P."/>
        </authorList>
    </citation>
    <scope>NUCLEOTIDE SEQUENCE</scope>
    <source>
        <strain evidence="2">S6</strain>
    </source>
</reference>
<keyword evidence="1" id="KW-0732">Signal</keyword>
<keyword evidence="3" id="KW-1185">Reference proteome</keyword>
<dbReference type="RefSeq" id="WP_211940372.1">
    <property type="nucleotide sequence ID" value="NZ_CP073078.1"/>
</dbReference>
<name>A0A975G458_9CAUL</name>
<evidence type="ECO:0000256" key="1">
    <source>
        <dbReference type="SAM" id="SignalP"/>
    </source>
</evidence>
<proteinExistence type="predicted"/>
<dbReference type="Proteomes" id="UP000676409">
    <property type="component" value="Chromosome"/>
</dbReference>